<dbReference type="InterPro" id="IPR001123">
    <property type="entry name" value="LeuE-type"/>
</dbReference>
<evidence type="ECO:0000256" key="5">
    <source>
        <dbReference type="ARBA" id="ARBA00023136"/>
    </source>
</evidence>
<feature type="transmembrane region" description="Helical" evidence="6">
    <location>
        <begin position="12"/>
        <end position="33"/>
    </location>
</feature>
<dbReference type="RefSeq" id="WP_085798219.1">
    <property type="nucleotide sequence ID" value="NZ_FWXB01000001.1"/>
</dbReference>
<feature type="transmembrane region" description="Helical" evidence="6">
    <location>
        <begin position="151"/>
        <end position="177"/>
    </location>
</feature>
<keyword evidence="8" id="KW-1185">Reference proteome</keyword>
<keyword evidence="4 6" id="KW-1133">Transmembrane helix</keyword>
<evidence type="ECO:0000256" key="6">
    <source>
        <dbReference type="SAM" id="Phobius"/>
    </source>
</evidence>
<proteinExistence type="predicted"/>
<reference evidence="7 8" key="1">
    <citation type="submission" date="2017-03" db="EMBL/GenBank/DDBJ databases">
        <authorList>
            <person name="Afonso C.L."/>
            <person name="Miller P.J."/>
            <person name="Scott M.A."/>
            <person name="Spackman E."/>
            <person name="Goraichik I."/>
            <person name="Dimitrov K.M."/>
            <person name="Suarez D.L."/>
            <person name="Swayne D.E."/>
        </authorList>
    </citation>
    <scope>NUCLEOTIDE SEQUENCE [LARGE SCALE GENOMIC DNA]</scope>
    <source>
        <strain evidence="7 8">CECT 7745</strain>
    </source>
</reference>
<evidence type="ECO:0000313" key="7">
    <source>
        <dbReference type="EMBL" id="SMC10226.1"/>
    </source>
</evidence>
<sequence>MVDLAPFLPGFIAAYAILLVGASSPGPSVAMLIGIATSQGRAPALVATLGIATGSLTINLLTILGVGLLLSQAAWAMSLMRLIGAAYLLYLAWGAFRKALNPPVLQPMQGETRSVFRHFATGYLLQVTNPKAIAFWLAIASVGAVEGAGPAVMALFIAGAFLISFFCHGAWAVALSAPSLRRAYAAGRRWIEGGLGVFFIFAASKLATGKV</sequence>
<feature type="transmembrane region" description="Helical" evidence="6">
    <location>
        <begin position="189"/>
        <end position="207"/>
    </location>
</feature>
<dbReference type="Proteomes" id="UP000193224">
    <property type="component" value="Unassembled WGS sequence"/>
</dbReference>
<keyword evidence="3 6" id="KW-0812">Transmembrane</keyword>
<accession>A0A1X7BKN8</accession>
<dbReference type="AlphaFoldDB" id="A0A1X7BKN8"/>
<evidence type="ECO:0000256" key="2">
    <source>
        <dbReference type="ARBA" id="ARBA00022475"/>
    </source>
</evidence>
<dbReference type="Pfam" id="PF01810">
    <property type="entry name" value="LysE"/>
    <property type="match status" value="1"/>
</dbReference>
<keyword evidence="5 6" id="KW-0472">Membrane</keyword>
<protein>
    <submittedName>
        <fullName evidence="7">Threonine efflux protein</fullName>
    </submittedName>
</protein>
<dbReference type="GO" id="GO:0015171">
    <property type="term" value="F:amino acid transmembrane transporter activity"/>
    <property type="evidence" value="ECO:0007669"/>
    <property type="project" value="TreeGrafter"/>
</dbReference>
<dbReference type="PANTHER" id="PTHR30086:SF17">
    <property type="entry name" value="LYSE FAMILY TRANSLOCATOR"/>
    <property type="match status" value="1"/>
</dbReference>
<evidence type="ECO:0000256" key="4">
    <source>
        <dbReference type="ARBA" id="ARBA00022989"/>
    </source>
</evidence>
<evidence type="ECO:0000313" key="8">
    <source>
        <dbReference type="Proteomes" id="UP000193224"/>
    </source>
</evidence>
<keyword evidence="2" id="KW-1003">Cell membrane</keyword>
<evidence type="ECO:0000256" key="1">
    <source>
        <dbReference type="ARBA" id="ARBA00004651"/>
    </source>
</evidence>
<dbReference type="EMBL" id="FWXB01000001">
    <property type="protein sequence ID" value="SMC10226.1"/>
    <property type="molecule type" value="Genomic_DNA"/>
</dbReference>
<feature type="transmembrane region" description="Helical" evidence="6">
    <location>
        <begin position="45"/>
        <end position="69"/>
    </location>
</feature>
<organism evidence="7 8">
    <name type="scientific">Roseovarius aestuarii</name>
    <dbReference type="NCBI Taxonomy" id="475083"/>
    <lineage>
        <taxon>Bacteria</taxon>
        <taxon>Pseudomonadati</taxon>
        <taxon>Pseudomonadota</taxon>
        <taxon>Alphaproteobacteria</taxon>
        <taxon>Rhodobacterales</taxon>
        <taxon>Roseobacteraceae</taxon>
        <taxon>Roseovarius</taxon>
    </lineage>
</organism>
<dbReference type="PANTHER" id="PTHR30086">
    <property type="entry name" value="ARGININE EXPORTER PROTEIN ARGO"/>
    <property type="match status" value="1"/>
</dbReference>
<feature type="transmembrane region" description="Helical" evidence="6">
    <location>
        <begin position="116"/>
        <end position="139"/>
    </location>
</feature>
<evidence type="ECO:0000256" key="3">
    <source>
        <dbReference type="ARBA" id="ARBA00022692"/>
    </source>
</evidence>
<name>A0A1X7BKN8_9RHOB</name>
<comment type="subcellular location">
    <subcellularLocation>
        <location evidence="1">Cell membrane</location>
        <topology evidence="1">Multi-pass membrane protein</topology>
    </subcellularLocation>
</comment>
<dbReference type="GO" id="GO:0005886">
    <property type="term" value="C:plasma membrane"/>
    <property type="evidence" value="ECO:0007669"/>
    <property type="project" value="UniProtKB-SubCell"/>
</dbReference>
<gene>
    <name evidence="7" type="primary">rhtC_2</name>
    <name evidence="7" type="ORF">ROA7745_00028</name>
</gene>
<feature type="transmembrane region" description="Helical" evidence="6">
    <location>
        <begin position="75"/>
        <end position="96"/>
    </location>
</feature>
<dbReference type="OrthoDB" id="7659099at2"/>